<evidence type="ECO:0000256" key="6">
    <source>
        <dbReference type="ARBA" id="ARBA00022833"/>
    </source>
</evidence>
<feature type="domain" description="MCM10 OB-fold" evidence="10">
    <location>
        <begin position="225"/>
        <end position="369"/>
    </location>
</feature>
<feature type="compositionally biased region" description="Polar residues" evidence="8">
    <location>
        <begin position="169"/>
        <end position="179"/>
    </location>
</feature>
<evidence type="ECO:0000256" key="4">
    <source>
        <dbReference type="ARBA" id="ARBA00022723"/>
    </source>
</evidence>
<dbReference type="Pfam" id="PF09329">
    <property type="entry name" value="zf-primase"/>
    <property type="match status" value="1"/>
</dbReference>
<evidence type="ECO:0000259" key="10">
    <source>
        <dbReference type="Pfam" id="PF22379"/>
    </source>
</evidence>
<comment type="similarity">
    <text evidence="2">Belongs to the MCM10 family.</text>
</comment>
<sequence length="668" mass="74445">MKKPIGLEDDLSPSDDNIHDAEDEESLKLKLEILETKRKLRDLTKKKREQQDLQLTQSDHGEVQSSAKRRKLLAADHTKSTHSVQVPLSPSRAQISAPPPVSPARVRLGIHNTRAEEVSLKRPSNAVSMHTTPQPAQRPVSSFSERLTSARAATQKLHDKTDKLDSLRSKSFAQVQKKQASPKRLLDPRPALLEPKIATSSIARAGASVKKQSSKSKDPAYYDAFSELHLSSRNMSHTDVAKSLSGCEIYDIPRLLKEVRSPEYDPPDCENDYVVFGILAEKTSPFEQKETTRIFDRNKQGDDTRMAKNKFMVLRLCDLKWEIDCYLFGTGFEQYWKLTEGTLLAILNPAIMPPKTNQHNGRFSLKIASSEDRVMEIGIARDLGYCVSIKKDGKKCSAWVDKRKSEYCEFHVNLMVGRARTGRMEVNTMWRGHEPDVKPKQKPRSNVSHHPEYGQLWSVGGISGRSAAKLLDDDDTDALHNLTKDEASRKRIAAQQRERDLAKQLGATGGGVAGDYLRARHGITSTAEATPGEAMFVKPTAAELGLLSRKADDQRLSPAKDRRRHFGIGAVSSAGTEAMGWGGARKYDLLQPKQSRLGSPERGQTKIDHGTRSALPSSIRARSSSPKKKARFMLDRGVREPGRESGGNELLRAQHNDDDNDDDDLDIV</sequence>
<feature type="compositionally biased region" description="Polar residues" evidence="8">
    <location>
        <begin position="614"/>
        <end position="624"/>
    </location>
</feature>
<evidence type="ECO:0000256" key="7">
    <source>
        <dbReference type="ARBA" id="ARBA00023242"/>
    </source>
</evidence>
<keyword evidence="6" id="KW-0862">Zinc</keyword>
<dbReference type="PANTHER" id="PTHR13454:SF11">
    <property type="entry name" value="PROTEIN MCM10 HOMOLOG"/>
    <property type="match status" value="1"/>
</dbReference>
<feature type="domain" description="Zinc finger Mcm10/DnaG-type" evidence="9">
    <location>
        <begin position="378"/>
        <end position="423"/>
    </location>
</feature>
<dbReference type="GO" id="GO:0003697">
    <property type="term" value="F:single-stranded DNA binding"/>
    <property type="evidence" value="ECO:0007669"/>
    <property type="project" value="InterPro"/>
</dbReference>
<feature type="region of interest" description="Disordered" evidence="8">
    <location>
        <begin position="38"/>
        <end position="105"/>
    </location>
</feature>
<dbReference type="EMBL" id="CP051139">
    <property type="protein sequence ID" value="QIW95112.1"/>
    <property type="molecule type" value="Genomic_DNA"/>
</dbReference>
<dbReference type="AlphaFoldDB" id="A0A6H0XK51"/>
<dbReference type="GO" id="GO:0006270">
    <property type="term" value="P:DNA replication initiation"/>
    <property type="evidence" value="ECO:0007669"/>
    <property type="project" value="InterPro"/>
</dbReference>
<gene>
    <name evidence="11" type="ORF">AMS68_000630</name>
</gene>
<protein>
    <submittedName>
        <fullName evidence="11">Uncharacterized protein</fullName>
    </submittedName>
</protein>
<feature type="region of interest" description="Disordered" evidence="8">
    <location>
        <begin position="117"/>
        <end position="142"/>
    </location>
</feature>
<evidence type="ECO:0000256" key="2">
    <source>
        <dbReference type="ARBA" id="ARBA00009679"/>
    </source>
</evidence>
<dbReference type="InterPro" id="IPR040184">
    <property type="entry name" value="Mcm10"/>
</dbReference>
<comment type="subcellular location">
    <subcellularLocation>
        <location evidence="1">Nucleus</location>
    </subcellularLocation>
</comment>
<keyword evidence="12" id="KW-1185">Reference proteome</keyword>
<evidence type="ECO:0000256" key="5">
    <source>
        <dbReference type="ARBA" id="ARBA00022771"/>
    </source>
</evidence>
<dbReference type="GO" id="GO:0003688">
    <property type="term" value="F:DNA replication origin binding"/>
    <property type="evidence" value="ECO:0007669"/>
    <property type="project" value="TreeGrafter"/>
</dbReference>
<dbReference type="GO" id="GO:0043596">
    <property type="term" value="C:nuclear replication fork"/>
    <property type="evidence" value="ECO:0007669"/>
    <property type="project" value="TreeGrafter"/>
</dbReference>
<feature type="region of interest" description="Disordered" evidence="8">
    <location>
        <begin position="156"/>
        <end position="183"/>
    </location>
</feature>
<dbReference type="Gene3D" id="2.40.50.140">
    <property type="entry name" value="Nucleic acid-binding proteins"/>
    <property type="match status" value="1"/>
</dbReference>
<accession>A0A6H0XK51</accession>
<dbReference type="Pfam" id="PF22379">
    <property type="entry name" value="OB_MCM10"/>
    <property type="match status" value="1"/>
</dbReference>
<organism evidence="11 12">
    <name type="scientific">Peltaster fructicola</name>
    <dbReference type="NCBI Taxonomy" id="286661"/>
    <lineage>
        <taxon>Eukaryota</taxon>
        <taxon>Fungi</taxon>
        <taxon>Dikarya</taxon>
        <taxon>Ascomycota</taxon>
        <taxon>Pezizomycotina</taxon>
        <taxon>Dothideomycetes</taxon>
        <taxon>Dothideomycetes incertae sedis</taxon>
        <taxon>Peltaster</taxon>
    </lineage>
</organism>
<feature type="compositionally biased region" description="Polar residues" evidence="8">
    <location>
        <begin position="81"/>
        <end position="94"/>
    </location>
</feature>
<evidence type="ECO:0000256" key="8">
    <source>
        <dbReference type="SAM" id="MobiDB-lite"/>
    </source>
</evidence>
<feature type="region of interest" description="Disordered" evidence="8">
    <location>
        <begin position="1"/>
        <end position="24"/>
    </location>
</feature>
<proteinExistence type="inferred from homology"/>
<name>A0A6H0XK51_9PEZI</name>
<evidence type="ECO:0000256" key="1">
    <source>
        <dbReference type="ARBA" id="ARBA00004123"/>
    </source>
</evidence>
<dbReference type="InterPro" id="IPR015408">
    <property type="entry name" value="Znf_Mcm10/DnaG"/>
</dbReference>
<dbReference type="PANTHER" id="PTHR13454">
    <property type="entry name" value="PROTEIN MCM10 HOMOLOG"/>
    <property type="match status" value="1"/>
</dbReference>
<dbReference type="GO" id="GO:0008270">
    <property type="term" value="F:zinc ion binding"/>
    <property type="evidence" value="ECO:0007669"/>
    <property type="project" value="UniProtKB-KW"/>
</dbReference>
<evidence type="ECO:0000259" key="9">
    <source>
        <dbReference type="Pfam" id="PF09329"/>
    </source>
</evidence>
<keyword evidence="5" id="KW-0863">Zinc-finger</keyword>
<dbReference type="FunFam" id="2.40.50.140:FF:000174">
    <property type="entry name" value="DNA replication licensing factor mcm10"/>
    <property type="match status" value="1"/>
</dbReference>
<keyword evidence="4" id="KW-0479">Metal-binding</keyword>
<feature type="compositionally biased region" description="Polar residues" evidence="8">
    <location>
        <begin position="125"/>
        <end position="142"/>
    </location>
</feature>
<evidence type="ECO:0000256" key="3">
    <source>
        <dbReference type="ARBA" id="ARBA00022705"/>
    </source>
</evidence>
<feature type="compositionally biased region" description="Basic and acidic residues" evidence="8">
    <location>
        <begin position="632"/>
        <end position="643"/>
    </location>
</feature>
<feature type="compositionally biased region" description="Basic and acidic residues" evidence="8">
    <location>
        <begin position="156"/>
        <end position="168"/>
    </location>
</feature>
<reference evidence="11 12" key="1">
    <citation type="journal article" date="2016" name="Sci. Rep.">
        <title>Peltaster fructicola genome reveals evolution from an invasive phytopathogen to an ectophytic parasite.</title>
        <authorList>
            <person name="Xu C."/>
            <person name="Chen H."/>
            <person name="Gleason M.L."/>
            <person name="Xu J.R."/>
            <person name="Liu H."/>
            <person name="Zhang R."/>
            <person name="Sun G."/>
        </authorList>
    </citation>
    <scope>NUCLEOTIDE SEQUENCE [LARGE SCALE GENOMIC DNA]</scope>
    <source>
        <strain evidence="11 12">LNHT1506</strain>
    </source>
</reference>
<evidence type="ECO:0000313" key="12">
    <source>
        <dbReference type="Proteomes" id="UP000503462"/>
    </source>
</evidence>
<feature type="compositionally biased region" description="Acidic residues" evidence="8">
    <location>
        <begin position="658"/>
        <end position="668"/>
    </location>
</feature>
<dbReference type="OrthoDB" id="202825at2759"/>
<feature type="region of interest" description="Disordered" evidence="8">
    <location>
        <begin position="433"/>
        <end position="453"/>
    </location>
</feature>
<evidence type="ECO:0000313" key="11">
    <source>
        <dbReference type="EMBL" id="QIW95112.1"/>
    </source>
</evidence>
<feature type="region of interest" description="Disordered" evidence="8">
    <location>
        <begin position="592"/>
        <end position="668"/>
    </location>
</feature>
<keyword evidence="3" id="KW-0235">DNA replication</keyword>
<feature type="compositionally biased region" description="Polar residues" evidence="8">
    <location>
        <begin position="52"/>
        <end position="66"/>
    </location>
</feature>
<keyword evidence="7" id="KW-0539">Nucleus</keyword>
<dbReference type="InterPro" id="IPR012340">
    <property type="entry name" value="NA-bd_OB-fold"/>
</dbReference>
<dbReference type="Proteomes" id="UP000503462">
    <property type="component" value="Chromosome 1"/>
</dbReference>
<dbReference type="InterPro" id="IPR055065">
    <property type="entry name" value="OB_MCM10"/>
</dbReference>